<proteinExistence type="inferred from homology"/>
<dbReference type="STRING" id="1577791.Mpt1_c08420"/>
<reference evidence="6 7" key="1">
    <citation type="journal article" date="2014" name="Appl. Environ. Microbiol.">
        <title>Comparative Genome Analysis of 'Candidatus Methanoplasma termitum' Indicates a New Mode of Energy Metabolism in the Seventh Order of Methanogens.</title>
        <authorList>
            <person name="Lang K."/>
            <person name="Schuldes J."/>
            <person name="Klingl A."/>
            <person name="Poehlein A."/>
            <person name="Daniel R."/>
            <person name="Brune A."/>
        </authorList>
    </citation>
    <scope>NUCLEOTIDE SEQUENCE [LARGE SCALE GENOMIC DNA]</scope>
    <source>
        <strain evidence="7">Mpt1</strain>
    </source>
</reference>
<evidence type="ECO:0000256" key="3">
    <source>
        <dbReference type="HAMAP-Rule" id="MF_00359"/>
    </source>
</evidence>
<organism evidence="6 7">
    <name type="scientific">Candidatus Methanoplasma termitum</name>
    <dbReference type="NCBI Taxonomy" id="1577791"/>
    <lineage>
        <taxon>Archaea</taxon>
        <taxon>Methanobacteriati</taxon>
        <taxon>Thermoplasmatota</taxon>
        <taxon>Thermoplasmata</taxon>
        <taxon>Methanomassiliicoccales</taxon>
        <taxon>Methanomassiliicoccaceae</taxon>
        <taxon>Candidatus Methanoplasma</taxon>
    </lineage>
</organism>
<dbReference type="HOGENOM" id="CLU_062507_1_0_2"/>
<feature type="region of interest" description="Disordered" evidence="5">
    <location>
        <begin position="197"/>
        <end position="250"/>
    </location>
</feature>
<evidence type="ECO:0000256" key="4">
    <source>
        <dbReference type="RuleBase" id="RU000668"/>
    </source>
</evidence>
<dbReference type="HAMAP" id="MF_00359">
    <property type="entry name" value="Ribosomal_eS1"/>
    <property type="match status" value="1"/>
</dbReference>
<dbReference type="SMART" id="SM01397">
    <property type="entry name" value="Ribosomal_S3Ae"/>
    <property type="match status" value="1"/>
</dbReference>
<protein>
    <recommendedName>
        <fullName evidence="3">Small ribosomal subunit protein eS1</fullName>
    </recommendedName>
</protein>
<dbReference type="Proteomes" id="UP000030787">
    <property type="component" value="Chromosome"/>
</dbReference>
<dbReference type="KEGG" id="mear:Mpt1_c08420"/>
<keyword evidence="1 3" id="KW-0689">Ribosomal protein</keyword>
<evidence type="ECO:0000256" key="2">
    <source>
        <dbReference type="ARBA" id="ARBA00023274"/>
    </source>
</evidence>
<dbReference type="GO" id="GO:1990904">
    <property type="term" value="C:ribonucleoprotein complex"/>
    <property type="evidence" value="ECO:0007669"/>
    <property type="project" value="UniProtKB-KW"/>
</dbReference>
<comment type="similarity">
    <text evidence="3 4">Belongs to the eukaryotic ribosomal protein eS1 family.</text>
</comment>
<name>A0A0A7LCK1_9ARCH</name>
<dbReference type="OrthoDB" id="30639at2157"/>
<gene>
    <name evidence="3 6" type="primary">rps3ae</name>
    <name evidence="6" type="ORF">Mpt1_c08420</name>
</gene>
<dbReference type="EMBL" id="CP010070">
    <property type="protein sequence ID" value="AIZ56718.1"/>
    <property type="molecule type" value="Genomic_DNA"/>
</dbReference>
<dbReference type="InterPro" id="IPR030838">
    <property type="entry name" value="Ribosomal_eS1_arc"/>
</dbReference>
<dbReference type="AlphaFoldDB" id="A0A0A7LCK1"/>
<dbReference type="InterPro" id="IPR018281">
    <property type="entry name" value="Ribosomal_eS1_CS"/>
</dbReference>
<keyword evidence="2 3" id="KW-0687">Ribonucleoprotein</keyword>
<accession>A0A0A7LCK1</accession>
<dbReference type="GO" id="GO:0003735">
    <property type="term" value="F:structural constituent of ribosome"/>
    <property type="evidence" value="ECO:0007669"/>
    <property type="project" value="InterPro"/>
</dbReference>
<dbReference type="InterPro" id="IPR001593">
    <property type="entry name" value="Ribosomal_eS1"/>
</dbReference>
<evidence type="ECO:0000256" key="1">
    <source>
        <dbReference type="ARBA" id="ARBA00022980"/>
    </source>
</evidence>
<dbReference type="NCBIfam" id="NF003142">
    <property type="entry name" value="PRK04057.1"/>
    <property type="match status" value="1"/>
</dbReference>
<dbReference type="GO" id="GO:0005840">
    <property type="term" value="C:ribosome"/>
    <property type="evidence" value="ECO:0007669"/>
    <property type="project" value="UniProtKB-KW"/>
</dbReference>
<keyword evidence="7" id="KW-1185">Reference proteome</keyword>
<evidence type="ECO:0000313" key="6">
    <source>
        <dbReference type="EMBL" id="AIZ56718.1"/>
    </source>
</evidence>
<dbReference type="RefSeq" id="WP_048112466.1">
    <property type="nucleotide sequence ID" value="NZ_CP010070.1"/>
</dbReference>
<evidence type="ECO:0000313" key="7">
    <source>
        <dbReference type="Proteomes" id="UP000030787"/>
    </source>
</evidence>
<dbReference type="GeneID" id="24818511"/>
<sequence length="250" mass="27948">MAAAKKAKGAAGRKVKDKWKAKEWYNVHAPKMFNEMVIGETPAADPALLIGRTAEVTVQDLTGDFSKMHIKLKFKITGTDGHEAKTTFIGHDLTSDYVRRLTRRKKTKTDHVVDVLTFDNFTFRVKTMSIAERRIQSAQEQGMRNMIEETLMRMGEKMTLSELVKSIISGEMGKELAKACRVVIPMKRIEIRKSEVLKQGSGEPESIIEATAPAKAEEATSEISLEEPASDEADSEESDEEESEEAPEQE</sequence>
<dbReference type="PROSITE" id="PS01191">
    <property type="entry name" value="RIBOSOMAL_S3AE"/>
    <property type="match status" value="1"/>
</dbReference>
<evidence type="ECO:0000256" key="5">
    <source>
        <dbReference type="SAM" id="MobiDB-lite"/>
    </source>
</evidence>
<dbReference type="GO" id="GO:0006412">
    <property type="term" value="P:translation"/>
    <property type="evidence" value="ECO:0007669"/>
    <property type="project" value="UniProtKB-UniRule"/>
</dbReference>
<feature type="compositionally biased region" description="Acidic residues" evidence="5">
    <location>
        <begin position="224"/>
        <end position="250"/>
    </location>
</feature>
<dbReference type="Pfam" id="PF01015">
    <property type="entry name" value="Ribosomal_S3Ae"/>
    <property type="match status" value="1"/>
</dbReference>